<evidence type="ECO:0000256" key="9">
    <source>
        <dbReference type="ARBA" id="ARBA00023004"/>
    </source>
</evidence>
<dbReference type="EMBL" id="AP028921">
    <property type="protein sequence ID" value="BET01862.1"/>
    <property type="molecule type" value="Genomic_DNA"/>
</dbReference>
<keyword evidence="8" id="KW-0560">Oxidoreductase</keyword>
<evidence type="ECO:0000256" key="7">
    <source>
        <dbReference type="ARBA" id="ARBA00022723"/>
    </source>
</evidence>
<keyword evidence="10" id="KW-0503">Monooxygenase</keyword>
<accession>A0ABN7BBW2</accession>
<evidence type="ECO:0000256" key="4">
    <source>
        <dbReference type="ARBA" id="ARBA00004406"/>
    </source>
</evidence>
<dbReference type="InterPro" id="IPR050196">
    <property type="entry name" value="Cytochrome_P450_Monoox"/>
</dbReference>
<evidence type="ECO:0000256" key="10">
    <source>
        <dbReference type="ARBA" id="ARBA00023033"/>
    </source>
</evidence>
<comment type="cofactor">
    <cofactor evidence="1">
        <name>heme</name>
        <dbReference type="ChEBI" id="CHEBI:30413"/>
    </cofactor>
</comment>
<reference evidence="11 12" key="1">
    <citation type="submission" date="2023-09" db="EMBL/GenBank/DDBJ databases">
        <title>Nesidiocoris tenuis whole genome shotgun sequence.</title>
        <authorList>
            <person name="Shibata T."/>
            <person name="Shimoda M."/>
            <person name="Kobayashi T."/>
            <person name="Uehara T."/>
        </authorList>
    </citation>
    <scope>NUCLEOTIDE SEQUENCE [LARGE SCALE GENOMIC DNA]</scope>
    <source>
        <strain evidence="11 12">Japan</strain>
    </source>
</reference>
<sequence>MEPAPRFMEIFRHPTNLRSLVSKEFRDLKTNLPGPKGWPVIGSALLLKNVNTSKDSYRVFSNIGKAYDAPLFSLWFGPTKLVIYVKEAKYIERLLNHRALSWKSYFYVDIRKITKNAVFTRKGEKWERLRKPLMHFTKPKNVENFHEKIKNKIPIFCKRIESKCGTGSFNVTTMCKAWALEVFVYTSFDFDNIYTEEQLERMVHLGEKYLDHAFTDMMSLKANLGFKTFNEANCDRDLKVHADRFIELRKAQLIEQGRDLREVIDNPENYIDVVLQVGEEEGLPEGHLGLMLVDVVFGALDSPGTVMMTMMLFLAMEPEYQEKLYREQIDYFGDSLRPPEEDDLKNLPYLDMVMKEAIRLCAPPAVSRKAEEDIEIDGYHLPKGAVVAFSIDTSLNDPKYWEKPNAFYPDHFLPEAAAKREKGAYLPFATGPKMCPGQLYTYPVVKTALSVAVRQFEFETKVKYSDIEYKILLMKEVVDPQVSIKKRNP</sequence>
<evidence type="ECO:0000256" key="1">
    <source>
        <dbReference type="ARBA" id="ARBA00001971"/>
    </source>
</evidence>
<dbReference type="InterPro" id="IPR002403">
    <property type="entry name" value="Cyt_P450_E_grp-IV"/>
</dbReference>
<dbReference type="Gene3D" id="1.10.630.10">
    <property type="entry name" value="Cytochrome P450"/>
    <property type="match status" value="1"/>
</dbReference>
<evidence type="ECO:0000256" key="8">
    <source>
        <dbReference type="ARBA" id="ARBA00023002"/>
    </source>
</evidence>
<comment type="similarity">
    <text evidence="5">Belongs to the cytochrome P450 family.</text>
</comment>
<dbReference type="SUPFAM" id="SSF48264">
    <property type="entry name" value="Cytochrome P450"/>
    <property type="match status" value="1"/>
</dbReference>
<protein>
    <submittedName>
        <fullName evidence="11">Cytochrome P450</fullName>
    </submittedName>
</protein>
<dbReference type="PRINTS" id="PR00465">
    <property type="entry name" value="EP450IV"/>
</dbReference>
<evidence type="ECO:0000256" key="5">
    <source>
        <dbReference type="ARBA" id="ARBA00010617"/>
    </source>
</evidence>
<comment type="function">
    <text evidence="2">May be involved in the metabolism of insect hormones and in the breakdown of synthetic insecticides.</text>
</comment>
<dbReference type="Proteomes" id="UP001307889">
    <property type="component" value="Chromosome 13"/>
</dbReference>
<keyword evidence="9" id="KW-0408">Iron</keyword>
<dbReference type="PANTHER" id="PTHR24291:SF50">
    <property type="entry name" value="BIFUNCTIONAL ALBAFLAVENONE MONOOXYGENASE_TERPENE SYNTHASE"/>
    <property type="match status" value="1"/>
</dbReference>
<evidence type="ECO:0000256" key="6">
    <source>
        <dbReference type="ARBA" id="ARBA00022617"/>
    </source>
</evidence>
<dbReference type="PANTHER" id="PTHR24291">
    <property type="entry name" value="CYTOCHROME P450 FAMILY 4"/>
    <property type="match status" value="1"/>
</dbReference>
<name>A0ABN7BBW2_9HEMI</name>
<comment type="subcellular location">
    <subcellularLocation>
        <location evidence="4">Endoplasmic reticulum membrane</location>
        <topology evidence="4">Peripheral membrane protein</topology>
    </subcellularLocation>
    <subcellularLocation>
        <location evidence="3">Microsome membrane</location>
        <topology evidence="3">Peripheral membrane protein</topology>
    </subcellularLocation>
</comment>
<keyword evidence="7" id="KW-0479">Metal-binding</keyword>
<dbReference type="InterPro" id="IPR001128">
    <property type="entry name" value="Cyt_P450"/>
</dbReference>
<dbReference type="Pfam" id="PF00067">
    <property type="entry name" value="p450"/>
    <property type="match status" value="1"/>
</dbReference>
<evidence type="ECO:0000313" key="12">
    <source>
        <dbReference type="Proteomes" id="UP001307889"/>
    </source>
</evidence>
<proteinExistence type="inferred from homology"/>
<organism evidence="11 12">
    <name type="scientific">Nesidiocoris tenuis</name>
    <dbReference type="NCBI Taxonomy" id="355587"/>
    <lineage>
        <taxon>Eukaryota</taxon>
        <taxon>Metazoa</taxon>
        <taxon>Ecdysozoa</taxon>
        <taxon>Arthropoda</taxon>
        <taxon>Hexapoda</taxon>
        <taxon>Insecta</taxon>
        <taxon>Pterygota</taxon>
        <taxon>Neoptera</taxon>
        <taxon>Paraneoptera</taxon>
        <taxon>Hemiptera</taxon>
        <taxon>Heteroptera</taxon>
        <taxon>Panheteroptera</taxon>
        <taxon>Cimicomorpha</taxon>
        <taxon>Miridae</taxon>
        <taxon>Dicyphina</taxon>
        <taxon>Nesidiocoris</taxon>
    </lineage>
</organism>
<evidence type="ECO:0000256" key="2">
    <source>
        <dbReference type="ARBA" id="ARBA00003690"/>
    </source>
</evidence>
<keyword evidence="6" id="KW-0349">Heme</keyword>
<evidence type="ECO:0000256" key="3">
    <source>
        <dbReference type="ARBA" id="ARBA00004174"/>
    </source>
</evidence>
<evidence type="ECO:0000313" key="11">
    <source>
        <dbReference type="EMBL" id="BET01862.1"/>
    </source>
</evidence>
<gene>
    <name evidence="11" type="ORF">NTJ_14680</name>
</gene>
<dbReference type="InterPro" id="IPR036396">
    <property type="entry name" value="Cyt_P450_sf"/>
</dbReference>
<keyword evidence="12" id="KW-1185">Reference proteome</keyword>